<sequence length="190" mass="21309">MEYVLRHADISIRDTRSQIGFASIKYAKSVLRAAAVLLSRSEESGVGPRERFKGKVEQLTVRNVERVTTLPHTRLGELTTQITTCRPGQSSFRHLNEKRHTGLTLKAEMAKSGSNRDCIRRTFEHRSNVLNAIVPGREGEDYSMDLGDQAYESIVSRSEKGGTCFESRGTRDGILLKGVVWRPECLGCRL</sequence>
<protein>
    <submittedName>
        <fullName evidence="1">IMS_C domain-containing protein</fullName>
    </submittedName>
</protein>
<reference evidence="1" key="1">
    <citation type="submission" date="2017-02" db="UniProtKB">
        <authorList>
            <consortium name="WormBaseParasite"/>
        </authorList>
    </citation>
    <scope>IDENTIFICATION</scope>
</reference>
<accession>A0A0N4WWC5</accession>
<dbReference type="WBParaSite" id="HPLM_0001604901-mRNA-1">
    <property type="protein sequence ID" value="HPLM_0001604901-mRNA-1"/>
    <property type="gene ID" value="HPLM_0001604901"/>
</dbReference>
<proteinExistence type="predicted"/>
<dbReference type="AlphaFoldDB" id="A0A0N4WWC5"/>
<organism evidence="1">
    <name type="scientific">Haemonchus placei</name>
    <name type="common">Barber's pole worm</name>
    <dbReference type="NCBI Taxonomy" id="6290"/>
    <lineage>
        <taxon>Eukaryota</taxon>
        <taxon>Metazoa</taxon>
        <taxon>Ecdysozoa</taxon>
        <taxon>Nematoda</taxon>
        <taxon>Chromadorea</taxon>
        <taxon>Rhabditida</taxon>
        <taxon>Rhabditina</taxon>
        <taxon>Rhabditomorpha</taxon>
        <taxon>Strongyloidea</taxon>
        <taxon>Trichostrongylidae</taxon>
        <taxon>Haemonchus</taxon>
    </lineage>
</organism>
<name>A0A0N4WWC5_HAEPC</name>
<evidence type="ECO:0000313" key="1">
    <source>
        <dbReference type="WBParaSite" id="HPLM_0001604901-mRNA-1"/>
    </source>
</evidence>